<dbReference type="RefSeq" id="WP_066783584.1">
    <property type="nucleotide sequence ID" value="NZ_LWQS01000035.1"/>
</dbReference>
<dbReference type="InterPro" id="IPR000253">
    <property type="entry name" value="FHA_dom"/>
</dbReference>
<dbReference type="OrthoDB" id="160971at2"/>
<dbReference type="Pfam" id="PF16697">
    <property type="entry name" value="Yop-YscD_cpl"/>
    <property type="match status" value="1"/>
</dbReference>
<gene>
    <name evidence="2" type="ORF">A6A03_09735</name>
</gene>
<evidence type="ECO:0000313" key="2">
    <source>
        <dbReference type="EMBL" id="OAN47716.1"/>
    </source>
</evidence>
<feature type="domain" description="FHA" evidence="1">
    <location>
        <begin position="26"/>
        <end position="80"/>
    </location>
</feature>
<reference evidence="2 3" key="1">
    <citation type="submission" date="2016-04" db="EMBL/GenBank/DDBJ databases">
        <title>Chloroflexus islandicus sp. nov., a thermophilic filamentous anoxygenic phototrophic bacterium from geyser Strokkur (Iceland).</title>
        <authorList>
            <person name="Gaisin V.A."/>
            <person name="Kalashnikov A.M."/>
            <person name="Sukhacheva M.V."/>
            <person name="Grouzdev D.S."/>
            <person name="Ivanov T.M."/>
            <person name="Kuznetsov B."/>
            <person name="Gorlenko V.M."/>
        </authorList>
    </citation>
    <scope>NUCLEOTIDE SEQUENCE [LARGE SCALE GENOMIC DNA]</scope>
    <source>
        <strain evidence="3">isl-2</strain>
    </source>
</reference>
<evidence type="ECO:0000313" key="3">
    <source>
        <dbReference type="Proteomes" id="UP000078287"/>
    </source>
</evidence>
<dbReference type="Gene3D" id="2.60.200.20">
    <property type="match status" value="1"/>
</dbReference>
<dbReference type="InterPro" id="IPR008984">
    <property type="entry name" value="SMAD_FHA_dom_sf"/>
</dbReference>
<dbReference type="EMBL" id="LWQS01000035">
    <property type="protein sequence ID" value="OAN47716.1"/>
    <property type="molecule type" value="Genomic_DNA"/>
</dbReference>
<organism evidence="2 3">
    <name type="scientific">Chloroflexus islandicus</name>
    <dbReference type="NCBI Taxonomy" id="1707952"/>
    <lineage>
        <taxon>Bacteria</taxon>
        <taxon>Bacillati</taxon>
        <taxon>Chloroflexota</taxon>
        <taxon>Chloroflexia</taxon>
        <taxon>Chloroflexales</taxon>
        <taxon>Chloroflexineae</taxon>
        <taxon>Chloroflexaceae</taxon>
        <taxon>Chloroflexus</taxon>
    </lineage>
</organism>
<dbReference type="CDD" id="cd00060">
    <property type="entry name" value="FHA"/>
    <property type="match status" value="1"/>
</dbReference>
<evidence type="ECO:0000259" key="1">
    <source>
        <dbReference type="PROSITE" id="PS50006"/>
    </source>
</evidence>
<keyword evidence="3" id="KW-1185">Reference proteome</keyword>
<dbReference type="STRING" id="1707952.A6A03_09735"/>
<dbReference type="SUPFAM" id="SSF49879">
    <property type="entry name" value="SMAD/FHA domain"/>
    <property type="match status" value="1"/>
</dbReference>
<dbReference type="Proteomes" id="UP000078287">
    <property type="component" value="Unassembled WGS sequence"/>
</dbReference>
<accession>A0A178MGG4</accession>
<dbReference type="InterPro" id="IPR032030">
    <property type="entry name" value="YscD_cytoplasmic_dom"/>
</dbReference>
<dbReference type="PROSITE" id="PS50006">
    <property type="entry name" value="FHA_DOMAIN"/>
    <property type="match status" value="1"/>
</dbReference>
<protein>
    <submittedName>
        <fullName evidence="2">Forkhead-associated protein</fullName>
    </submittedName>
</protein>
<name>A0A178MGG4_9CHLR</name>
<dbReference type="AlphaFoldDB" id="A0A178MGG4"/>
<proteinExistence type="predicted"/>
<sequence>MNRELTLIGVSGSRTGQHIVVNRRSMVIGSARQCDIVLHDRQVLERHAEIAQALERWFITPLDTGALVALNGHRINGRQRLQSGDLLSIGSAAFKVADR</sequence>
<comment type="caution">
    <text evidence="2">The sequence shown here is derived from an EMBL/GenBank/DDBJ whole genome shotgun (WGS) entry which is preliminary data.</text>
</comment>